<reference evidence="2" key="1">
    <citation type="submission" date="2021-01" db="EMBL/GenBank/DDBJ databases">
        <title>Description of Breznakiella homolactica.</title>
        <authorList>
            <person name="Song Y."/>
            <person name="Brune A."/>
        </authorList>
    </citation>
    <scope>NUCLEOTIDE SEQUENCE</scope>
    <source>
        <strain evidence="2">RmG30</strain>
    </source>
</reference>
<dbReference type="PANTHER" id="PTHR34717">
    <property type="entry name" value="EG:BACR7A4.20 PROTEIN"/>
    <property type="match status" value="1"/>
</dbReference>
<dbReference type="AlphaFoldDB" id="A0A7T7XPR7"/>
<dbReference type="InterPro" id="IPR055492">
    <property type="entry name" value="DUF7064"/>
</dbReference>
<name>A0A7T7XPR7_9SPIR</name>
<dbReference type="PANTHER" id="PTHR34717:SF1">
    <property type="entry name" value="EG:BACR7A4.20 PROTEIN"/>
    <property type="match status" value="1"/>
</dbReference>
<organism evidence="2 3">
    <name type="scientific">Breznakiella homolactica</name>
    <dbReference type="NCBI Taxonomy" id="2798577"/>
    <lineage>
        <taxon>Bacteria</taxon>
        <taxon>Pseudomonadati</taxon>
        <taxon>Spirochaetota</taxon>
        <taxon>Spirochaetia</taxon>
        <taxon>Spirochaetales</taxon>
        <taxon>Breznakiellaceae</taxon>
        <taxon>Breznakiella</taxon>
    </lineage>
</organism>
<dbReference type="Proteomes" id="UP000595917">
    <property type="component" value="Chromosome"/>
</dbReference>
<evidence type="ECO:0000313" key="3">
    <source>
        <dbReference type="Proteomes" id="UP000595917"/>
    </source>
</evidence>
<evidence type="ECO:0000259" key="1">
    <source>
        <dbReference type="Pfam" id="PF23212"/>
    </source>
</evidence>
<keyword evidence="3" id="KW-1185">Reference proteome</keyword>
<evidence type="ECO:0000313" key="2">
    <source>
        <dbReference type="EMBL" id="QQO10276.1"/>
    </source>
</evidence>
<feature type="domain" description="DUF7064" evidence="1">
    <location>
        <begin position="225"/>
        <end position="347"/>
    </location>
</feature>
<dbReference type="KEGG" id="bhc:JFL75_04975"/>
<accession>A0A7T7XPR7</accession>
<dbReference type="EMBL" id="CP067089">
    <property type="protein sequence ID" value="QQO10276.1"/>
    <property type="molecule type" value="Genomic_DNA"/>
</dbReference>
<sequence length="356" mass="39966">MGIIQNIKKNIIAKAMDKRKAANPFNPEYSDNFQLPPDAAEDQNNSHYFSVHDLKSRQSLYMRLALRGGSAPTEVWFVYRDGDGTVYMNERDHISKGESIPAAVECVEGGKKLRFTYTGPVKKGRLTDKGYVPDGNSGDTMVELDGNFSGLTDTFEFSRHMATEPVARALSREKFTKEFRAALSEHHQVHYEQSGTVTGSLKLGNREIVFDKLPAFRDHSYGKRDWNYFDRYVWLVGLLENGDFIHNSLIRYPAVTEIQAGFYKTGGKTLCVKNCTSMDELPVTGGVPEKFSYTVAYEDGSVRRVSCSLDFTVPFVFGGGTYFVNEGVSDFTVDGIKGRGITEFAFNADSSRWTRK</sequence>
<protein>
    <recommendedName>
        <fullName evidence="1">DUF7064 domain-containing protein</fullName>
    </recommendedName>
</protein>
<dbReference type="RefSeq" id="WP_215627580.1">
    <property type="nucleotide sequence ID" value="NZ_CP067089.2"/>
</dbReference>
<dbReference type="Pfam" id="PF23212">
    <property type="entry name" value="DUF7064"/>
    <property type="match status" value="1"/>
</dbReference>
<gene>
    <name evidence="2" type="ORF">JFL75_04975</name>
</gene>
<proteinExistence type="predicted"/>